<accession>A0A9X5EAP8</accession>
<sequence length="48" mass="5533">MRVCQFRQFRLPSTSVGAISHHDLNISVCQGFFSYQLLATSGWWLEKS</sequence>
<organism evidence="1 2">
    <name type="scientific">Scytonema millei VB511283</name>
    <dbReference type="NCBI Taxonomy" id="1245923"/>
    <lineage>
        <taxon>Bacteria</taxon>
        <taxon>Bacillati</taxon>
        <taxon>Cyanobacteriota</taxon>
        <taxon>Cyanophyceae</taxon>
        <taxon>Nostocales</taxon>
        <taxon>Scytonemataceae</taxon>
        <taxon>Scytonema</taxon>
    </lineage>
</organism>
<dbReference type="Proteomes" id="UP000031532">
    <property type="component" value="Unassembled WGS sequence"/>
</dbReference>
<dbReference type="RefSeq" id="WP_165587795.1">
    <property type="nucleotide sequence ID" value="NZ_JTJC03000017.1"/>
</dbReference>
<dbReference type="AlphaFoldDB" id="A0A9X5EAP8"/>
<proteinExistence type="predicted"/>
<evidence type="ECO:0000313" key="2">
    <source>
        <dbReference type="Proteomes" id="UP000031532"/>
    </source>
</evidence>
<name>A0A9X5EAP8_9CYAN</name>
<dbReference type="EMBL" id="JTJC03000017">
    <property type="protein sequence ID" value="NHC38332.1"/>
    <property type="molecule type" value="Genomic_DNA"/>
</dbReference>
<evidence type="ECO:0000313" key="1">
    <source>
        <dbReference type="EMBL" id="NHC38332.1"/>
    </source>
</evidence>
<comment type="caution">
    <text evidence="1">The sequence shown here is derived from an EMBL/GenBank/DDBJ whole genome shotgun (WGS) entry which is preliminary data.</text>
</comment>
<reference evidence="1 2" key="1">
    <citation type="journal article" date="2015" name="Genome Announc.">
        <title>Draft Genome Sequence of the Terrestrial Cyanobacterium Scytonema millei VB511283, Isolated from Eastern India.</title>
        <authorList>
            <person name="Sen D."/>
            <person name="Chandrababunaidu M.M."/>
            <person name="Singh D."/>
            <person name="Sanghi N."/>
            <person name="Ghorai A."/>
            <person name="Mishra G.P."/>
            <person name="Madduluri M."/>
            <person name="Adhikary S.P."/>
            <person name="Tripathy S."/>
        </authorList>
    </citation>
    <scope>NUCLEOTIDE SEQUENCE [LARGE SCALE GENOMIC DNA]</scope>
    <source>
        <strain evidence="1 2">VB511283</strain>
    </source>
</reference>
<keyword evidence="2" id="KW-1185">Reference proteome</keyword>
<gene>
    <name evidence="1" type="ORF">QH73_0027545</name>
</gene>
<protein>
    <submittedName>
        <fullName evidence="1">Uncharacterized protein</fullName>
    </submittedName>
</protein>